<dbReference type="Proteomes" id="UP001141806">
    <property type="component" value="Unassembled WGS sequence"/>
</dbReference>
<dbReference type="InterPro" id="IPR001128">
    <property type="entry name" value="Cyt_P450"/>
</dbReference>
<accession>A0A9Q0KB49</accession>
<evidence type="ECO:0000256" key="1">
    <source>
        <dbReference type="ARBA" id="ARBA00022617"/>
    </source>
</evidence>
<keyword evidence="2" id="KW-0479">Metal-binding</keyword>
<dbReference type="PRINTS" id="PR00463">
    <property type="entry name" value="EP450I"/>
</dbReference>
<dbReference type="OrthoDB" id="1055148at2759"/>
<dbReference type="GO" id="GO:0020037">
    <property type="term" value="F:heme binding"/>
    <property type="evidence" value="ECO:0007669"/>
    <property type="project" value="InterPro"/>
</dbReference>
<keyword evidence="5" id="KW-0732">Signal</keyword>
<reference evidence="6" key="1">
    <citation type="journal article" date="2023" name="Plant J.">
        <title>The genome of the king protea, Protea cynaroides.</title>
        <authorList>
            <person name="Chang J."/>
            <person name="Duong T.A."/>
            <person name="Schoeman C."/>
            <person name="Ma X."/>
            <person name="Roodt D."/>
            <person name="Barker N."/>
            <person name="Li Z."/>
            <person name="Van de Peer Y."/>
            <person name="Mizrachi E."/>
        </authorList>
    </citation>
    <scope>NUCLEOTIDE SEQUENCE</scope>
    <source>
        <tissue evidence="6">Young leaves</tissue>
    </source>
</reference>
<feature type="signal peptide" evidence="5">
    <location>
        <begin position="1"/>
        <end position="23"/>
    </location>
</feature>
<organism evidence="6 7">
    <name type="scientific">Protea cynaroides</name>
    <dbReference type="NCBI Taxonomy" id="273540"/>
    <lineage>
        <taxon>Eukaryota</taxon>
        <taxon>Viridiplantae</taxon>
        <taxon>Streptophyta</taxon>
        <taxon>Embryophyta</taxon>
        <taxon>Tracheophyta</taxon>
        <taxon>Spermatophyta</taxon>
        <taxon>Magnoliopsida</taxon>
        <taxon>Proteales</taxon>
        <taxon>Proteaceae</taxon>
        <taxon>Protea</taxon>
    </lineage>
</organism>
<keyword evidence="1" id="KW-0349">Heme</keyword>
<dbReference type="SUPFAM" id="SSF48264">
    <property type="entry name" value="Cytochrome P450"/>
    <property type="match status" value="1"/>
</dbReference>
<feature type="chain" id="PRO_5040144519" description="Cytochrome P450" evidence="5">
    <location>
        <begin position="24"/>
        <end position="306"/>
    </location>
</feature>
<dbReference type="AlphaFoldDB" id="A0A9Q0KB49"/>
<comment type="caution">
    <text evidence="6">The sequence shown here is derived from an EMBL/GenBank/DDBJ whole genome shotgun (WGS) entry which is preliminary data.</text>
</comment>
<dbReference type="PANTHER" id="PTHR47947:SF3">
    <property type="entry name" value="CYTOCHROME P450 81D1-LIKE"/>
    <property type="match status" value="1"/>
</dbReference>
<dbReference type="PANTHER" id="PTHR47947">
    <property type="entry name" value="CYTOCHROME P450 82C3-RELATED"/>
    <property type="match status" value="1"/>
</dbReference>
<evidence type="ECO:0000256" key="5">
    <source>
        <dbReference type="SAM" id="SignalP"/>
    </source>
</evidence>
<dbReference type="InterPro" id="IPR050651">
    <property type="entry name" value="Plant_Cytochrome_P450_Monoox"/>
</dbReference>
<dbReference type="Pfam" id="PF00067">
    <property type="entry name" value="p450"/>
    <property type="match status" value="1"/>
</dbReference>
<proteinExistence type="predicted"/>
<protein>
    <recommendedName>
        <fullName evidence="8">Cytochrome P450</fullName>
    </recommendedName>
</protein>
<evidence type="ECO:0000313" key="7">
    <source>
        <dbReference type="Proteomes" id="UP001141806"/>
    </source>
</evidence>
<evidence type="ECO:0000256" key="4">
    <source>
        <dbReference type="ARBA" id="ARBA00023004"/>
    </source>
</evidence>
<keyword evidence="4" id="KW-0408">Iron</keyword>
<evidence type="ECO:0008006" key="8">
    <source>
        <dbReference type="Google" id="ProtNLM"/>
    </source>
</evidence>
<gene>
    <name evidence="6" type="ORF">NE237_019056</name>
</gene>
<dbReference type="GO" id="GO:0005506">
    <property type="term" value="F:iron ion binding"/>
    <property type="evidence" value="ECO:0007669"/>
    <property type="project" value="InterPro"/>
</dbReference>
<dbReference type="GO" id="GO:0004497">
    <property type="term" value="F:monooxygenase activity"/>
    <property type="evidence" value="ECO:0007669"/>
    <property type="project" value="InterPro"/>
</dbReference>
<name>A0A9Q0KB49_9MAGN</name>
<keyword evidence="7" id="KW-1185">Reference proteome</keyword>
<evidence type="ECO:0000256" key="3">
    <source>
        <dbReference type="ARBA" id="ARBA00023002"/>
    </source>
</evidence>
<dbReference type="Gene3D" id="1.10.630.10">
    <property type="entry name" value="Cytochrome P450"/>
    <property type="match status" value="1"/>
</dbReference>
<sequence>MEIEFYYLLFFLAFFLLSKHLFGKRKNLPPSGPLCLPIIGHPYLLKKPFHRTLAKVSAQYGPVLLLKLGSRQILLVSSPSAAEECFTTNDILFANRPHFLIGNYLGFNYTTPATAPYGPHWRNLRRVTTLEIFSSIRLQMFSNIRTKEVRFLLQRLVATGNFSKTVEMKTLLFELTLNNMMMMLAGKRYYGDDMGDLVKARQFQELIEEMFAEAGESDVVDFFPMLRWIGFSGLEKKLVRLQRKRDQFMQELIEEHRIARRQSKDEKLLVTAGNSSKTVDEKSLFFELILDNMTMMTAGKRYYRND</sequence>
<dbReference type="GO" id="GO:0016705">
    <property type="term" value="F:oxidoreductase activity, acting on paired donors, with incorporation or reduction of molecular oxygen"/>
    <property type="evidence" value="ECO:0007669"/>
    <property type="project" value="InterPro"/>
</dbReference>
<evidence type="ECO:0000313" key="6">
    <source>
        <dbReference type="EMBL" id="KAJ4967207.1"/>
    </source>
</evidence>
<evidence type="ECO:0000256" key="2">
    <source>
        <dbReference type="ARBA" id="ARBA00022723"/>
    </source>
</evidence>
<dbReference type="InterPro" id="IPR002401">
    <property type="entry name" value="Cyt_P450_E_grp-I"/>
</dbReference>
<dbReference type="InterPro" id="IPR036396">
    <property type="entry name" value="Cyt_P450_sf"/>
</dbReference>
<dbReference type="EMBL" id="JAMYWD010000007">
    <property type="protein sequence ID" value="KAJ4967207.1"/>
    <property type="molecule type" value="Genomic_DNA"/>
</dbReference>
<keyword evidence="3" id="KW-0560">Oxidoreductase</keyword>